<dbReference type="eggNOG" id="COG1719">
    <property type="taxonomic scope" value="Bacteria"/>
</dbReference>
<dbReference type="SMART" id="SM00989">
    <property type="entry name" value="V4R"/>
    <property type="match status" value="1"/>
</dbReference>
<dbReference type="Pfam" id="PF02830">
    <property type="entry name" value="V4R"/>
    <property type="match status" value="1"/>
</dbReference>
<dbReference type="eggNOG" id="COG3835">
    <property type="taxonomic scope" value="Bacteria"/>
</dbReference>
<dbReference type="Pfam" id="PF13556">
    <property type="entry name" value="HTH_30"/>
    <property type="match status" value="1"/>
</dbReference>
<dbReference type="SUPFAM" id="SSF111126">
    <property type="entry name" value="Ligand-binding domain in the NO signalling and Golgi transport"/>
    <property type="match status" value="1"/>
</dbReference>
<dbReference type="Gene3D" id="3.30.1380.20">
    <property type="entry name" value="Trafficking protein particle complex subunit 3"/>
    <property type="match status" value="1"/>
</dbReference>
<comment type="similarity">
    <text evidence="1">Belongs to the CdaR family.</text>
</comment>
<dbReference type="Proteomes" id="UP000028875">
    <property type="component" value="Unassembled WGS sequence"/>
</dbReference>
<evidence type="ECO:0000313" key="3">
    <source>
        <dbReference type="EMBL" id="CDQ40494.1"/>
    </source>
</evidence>
<gene>
    <name evidence="3" type="primary">pucR_3</name>
    <name evidence="3" type="ORF">BN990_02819</name>
</gene>
<dbReference type="Pfam" id="PF06505">
    <property type="entry name" value="XylR_N"/>
    <property type="match status" value="1"/>
</dbReference>
<dbReference type="Gene3D" id="1.10.10.2840">
    <property type="entry name" value="PucR C-terminal helix-turn-helix domain"/>
    <property type="match status" value="1"/>
</dbReference>
<proteinExistence type="inferred from homology"/>
<dbReference type="InterPro" id="IPR042070">
    <property type="entry name" value="PucR_C-HTH_sf"/>
</dbReference>
<reference evidence="4" key="2">
    <citation type="submission" date="2014-05" db="EMBL/GenBank/DDBJ databases">
        <title>Draft genome sequence of Virgibacillus massiliensis Vm-5.</title>
        <authorList>
            <person name="Khelaifia S."/>
            <person name="Croce O."/>
            <person name="Lagier J.C."/>
            <person name="Raoult D."/>
        </authorList>
    </citation>
    <scope>NUCLEOTIDE SEQUENCE [LARGE SCALE GENOMIC DNA]</scope>
    <source>
        <strain evidence="4">Vm-5</strain>
    </source>
</reference>
<name>A0A024QDE4_9BACI</name>
<comment type="caution">
    <text evidence="3">The sequence shown here is derived from an EMBL/GenBank/DDBJ whole genome shotgun (WGS) entry which is preliminary data.</text>
</comment>
<evidence type="ECO:0000259" key="2">
    <source>
        <dbReference type="SMART" id="SM00989"/>
    </source>
</evidence>
<dbReference type="OrthoDB" id="154713at2"/>
<dbReference type="EMBL" id="CCDP010000002">
    <property type="protein sequence ID" value="CDQ40494.1"/>
    <property type="molecule type" value="Genomic_DNA"/>
</dbReference>
<keyword evidence="4" id="KW-1185">Reference proteome</keyword>
<dbReference type="InterPro" id="IPR010523">
    <property type="entry name" value="XylR_N"/>
</dbReference>
<protein>
    <submittedName>
        <fullName evidence="3">Purine catabolism regulatory protein</fullName>
    </submittedName>
</protein>
<dbReference type="InterPro" id="IPR024096">
    <property type="entry name" value="NO_sig/Golgi_transp_ligand-bd"/>
</dbReference>
<dbReference type="AlphaFoldDB" id="A0A024QDE4"/>
<reference evidence="3 4" key="1">
    <citation type="submission" date="2014-03" db="EMBL/GenBank/DDBJ databases">
        <authorList>
            <person name="Urmite Genomes U."/>
        </authorList>
    </citation>
    <scope>NUCLEOTIDE SEQUENCE [LARGE SCALE GENOMIC DNA]</scope>
    <source>
        <strain evidence="3 4">Vm-5</strain>
    </source>
</reference>
<organism evidence="3 4">
    <name type="scientific">Virgibacillus massiliensis</name>
    <dbReference type="NCBI Taxonomy" id="1462526"/>
    <lineage>
        <taxon>Bacteria</taxon>
        <taxon>Bacillati</taxon>
        <taxon>Bacillota</taxon>
        <taxon>Bacilli</taxon>
        <taxon>Bacillales</taxon>
        <taxon>Bacillaceae</taxon>
        <taxon>Virgibacillus</taxon>
    </lineage>
</organism>
<dbReference type="InterPro" id="IPR051448">
    <property type="entry name" value="CdaR-like_regulators"/>
</dbReference>
<dbReference type="PANTHER" id="PTHR33744">
    <property type="entry name" value="CARBOHYDRATE DIACID REGULATOR"/>
    <property type="match status" value="1"/>
</dbReference>
<dbReference type="InterPro" id="IPR041522">
    <property type="entry name" value="CdaR_GGDEF"/>
</dbReference>
<dbReference type="InterPro" id="IPR025736">
    <property type="entry name" value="PucR_C-HTH_dom"/>
</dbReference>
<dbReference type="STRING" id="1462526.BN990_02819"/>
<dbReference type="Pfam" id="PF17853">
    <property type="entry name" value="GGDEF_2"/>
    <property type="match status" value="1"/>
</dbReference>
<accession>A0A024QDE4</accession>
<evidence type="ECO:0000256" key="1">
    <source>
        <dbReference type="ARBA" id="ARBA00006754"/>
    </source>
</evidence>
<evidence type="ECO:0000313" key="4">
    <source>
        <dbReference type="Proteomes" id="UP000028875"/>
    </source>
</evidence>
<sequence length="634" mass="73192">MREHIDKINTERKLDFANLPSFQDLTDKEGRIYLNGERIILTSSSVFGILRKDLKENISEQRMKGFLIRYGWNLGKLDAQRVLKQRLSSIEQILRQGPVLHMIRGYTKVQRTNLNIDYDPSGKINAVHVEGIWTGSYEAEEHLRQFGVTNEFICHTLVGYASGYYSEICRRKVIFKETSCKAAGSSYCYYVGKTIPEWKDDIVEELKYYEDNPIVEELAITYEKLLEERNNLAKTFIVHQQLTEKLVEGEDIPSIAELVHQKTQLPIMIDNTKHNLIAHAGFGLINSLQHYQTFLEALQQEEAQDWFKIRRVSYNGCQFLTSPIMLKKKYIGSCTFVYGENEQPTKVDQMILERTATVCSLYMLNEKTTFEAMERMKGHFLDQIIDGSIASKKEMIKRGSYLQVDLDQNYFIVAINYEHTKNHSRNELVFHEQVMEHVLNYFKTRSNMLIGQRSSTIILLIQIQSSASEVCTLCSHLKDNLHEHFSNRMFTFGISTIGLDVKLANDHYHEALTALSMATRSKSVMLFEDLSVVGMLIHSKNKDAIKQKAKHLLGPLYQDKDRYKELLKTLYVFLSNGGNLEKSMKELALSMSGLRYRVKQLEEILGEQLRDPAVSHQLLLTLEVLLAKSELSFE</sequence>
<dbReference type="RefSeq" id="WP_038245538.1">
    <property type="nucleotide sequence ID" value="NZ_CABKTK010000002.1"/>
</dbReference>
<dbReference type="InterPro" id="IPR004096">
    <property type="entry name" value="V4R"/>
</dbReference>
<feature type="domain" description="4-vinyl reductase 4VR" evidence="2">
    <location>
        <begin position="132"/>
        <end position="194"/>
    </location>
</feature>
<dbReference type="PANTHER" id="PTHR33744:SF1">
    <property type="entry name" value="DNA-BINDING TRANSCRIPTIONAL ACTIVATOR ADER"/>
    <property type="match status" value="1"/>
</dbReference>